<organism evidence="2 3">
    <name type="scientific">Hoylesella buccalis</name>
    <dbReference type="NCBI Taxonomy" id="28127"/>
    <lineage>
        <taxon>Bacteria</taxon>
        <taxon>Pseudomonadati</taxon>
        <taxon>Bacteroidota</taxon>
        <taxon>Bacteroidia</taxon>
        <taxon>Bacteroidales</taxon>
        <taxon>Prevotellaceae</taxon>
        <taxon>Hoylesella</taxon>
    </lineage>
</organism>
<name>A0A2N6QT64_9BACT</name>
<dbReference type="Gene3D" id="2.40.160.10">
    <property type="entry name" value="Porin"/>
    <property type="match status" value="1"/>
</dbReference>
<dbReference type="AlphaFoldDB" id="A0A2N6QT64"/>
<evidence type="ECO:0000256" key="1">
    <source>
        <dbReference type="SAM" id="SignalP"/>
    </source>
</evidence>
<feature type="chain" id="PRO_5014782313" evidence="1">
    <location>
        <begin position="36"/>
        <end position="359"/>
    </location>
</feature>
<proteinExistence type="predicted"/>
<evidence type="ECO:0000313" key="3">
    <source>
        <dbReference type="Proteomes" id="UP000235564"/>
    </source>
</evidence>
<reference evidence="2 3" key="1">
    <citation type="submission" date="2017-09" db="EMBL/GenBank/DDBJ databases">
        <title>Bacterial strain isolated from the female urinary microbiota.</title>
        <authorList>
            <person name="Thomas-White K."/>
            <person name="Kumar N."/>
            <person name="Forster S."/>
            <person name="Putonti C."/>
            <person name="Lawley T."/>
            <person name="Wolfe A.J."/>
        </authorList>
    </citation>
    <scope>NUCLEOTIDE SEQUENCE [LARGE SCALE GENOMIC DNA]</scope>
    <source>
        <strain evidence="2 3">UMB0536</strain>
    </source>
</reference>
<accession>A0A2N6QT64</accession>
<dbReference type="SUPFAM" id="SSF56935">
    <property type="entry name" value="Porins"/>
    <property type="match status" value="1"/>
</dbReference>
<dbReference type="Proteomes" id="UP000235564">
    <property type="component" value="Unassembled WGS sequence"/>
</dbReference>
<dbReference type="Pfam" id="PF07396">
    <property type="entry name" value="Porin_O_P"/>
    <property type="match status" value="1"/>
</dbReference>
<dbReference type="EMBL" id="PNGJ01000001">
    <property type="protein sequence ID" value="PMC25243.1"/>
    <property type="molecule type" value="Genomic_DNA"/>
</dbReference>
<dbReference type="InterPro" id="IPR023614">
    <property type="entry name" value="Porin_dom_sf"/>
</dbReference>
<evidence type="ECO:0000313" key="2">
    <source>
        <dbReference type="EMBL" id="PMC25243.1"/>
    </source>
</evidence>
<keyword evidence="1" id="KW-0732">Signal</keyword>
<comment type="caution">
    <text evidence="2">The sequence shown here is derived from an EMBL/GenBank/DDBJ whole genome shotgun (WGS) entry which is preliminary data.</text>
</comment>
<gene>
    <name evidence="2" type="ORF">CJ231_00005</name>
</gene>
<dbReference type="InterPro" id="IPR010870">
    <property type="entry name" value="Porin_O/P"/>
</dbReference>
<dbReference type="OrthoDB" id="1004895at2"/>
<feature type="signal peptide" evidence="1">
    <location>
        <begin position="1"/>
        <end position="35"/>
    </location>
</feature>
<protein>
    <submittedName>
        <fullName evidence="2">Porin</fullName>
    </submittedName>
</protein>
<sequence>MITLHANSPAKRMKKNIQTLLIGFFLMMSSVVIQAQQSDNVDYKPQIDGTIRGKFEYQPDDQKGRFQVRTARFSLTGKVASRVSYKAEIDLSDKGKIRMLDAYTQLGPLDSVQLTIGQMRVPFTIDAHRSPHQQYFANRSFIAKQVGDVRDVGLTVGYNFKLGIPMRIEGGVFNGSGLTNQEDFWTRQINFSTKLQAFIPGGWNITLSTQKINPDHLTVMMYDAGMYYHAKGWHAEVEYLYKHYAKEAFDAVHSVNAFVNYDFPLKRCFFSKVSPLVRFDYMTDHSDGYRYANGVRDETGVLIVNDYKRSRLTGGVTLSIDKPFISDLRVNYEKYFYEHDNLAKVSEKDKFVIEVMTRF</sequence>